<name>A0A0C4DWK7_MAGP6</name>
<feature type="compositionally biased region" description="Low complexity" evidence="6">
    <location>
        <begin position="467"/>
        <end position="476"/>
    </location>
</feature>
<dbReference type="eggNOG" id="ENOG502RVVC">
    <property type="taxonomic scope" value="Eukaryota"/>
</dbReference>
<comment type="subcellular location">
    <subcellularLocation>
        <location evidence="1">Membrane</location>
        <topology evidence="1">Multi-pass membrane protein</topology>
    </subcellularLocation>
</comment>
<dbReference type="EMBL" id="GL876968">
    <property type="protein sequence ID" value="KLU85360.1"/>
    <property type="molecule type" value="Genomic_DNA"/>
</dbReference>
<evidence type="ECO:0000256" key="2">
    <source>
        <dbReference type="ARBA" id="ARBA00022692"/>
    </source>
</evidence>
<dbReference type="PANTHER" id="PTHR33048:SF96">
    <property type="entry name" value="INTEGRAL MEMBRANE PROTEIN"/>
    <property type="match status" value="1"/>
</dbReference>
<dbReference type="Pfam" id="PF20684">
    <property type="entry name" value="Fung_rhodopsin"/>
    <property type="match status" value="1"/>
</dbReference>
<feature type="compositionally biased region" description="Basic and acidic residues" evidence="6">
    <location>
        <begin position="401"/>
        <end position="413"/>
    </location>
</feature>
<evidence type="ECO:0000256" key="3">
    <source>
        <dbReference type="ARBA" id="ARBA00022989"/>
    </source>
</evidence>
<dbReference type="PANTHER" id="PTHR33048">
    <property type="entry name" value="PTH11-LIKE INTEGRAL MEMBRANE PROTEIN (AFU_ORTHOLOGUE AFUA_5G11245)"/>
    <property type="match status" value="1"/>
</dbReference>
<organism evidence="10 11">
    <name type="scientific">Magnaporthiopsis poae (strain ATCC 64411 / 73-15)</name>
    <name type="common">Kentucky bluegrass fungus</name>
    <name type="synonym">Magnaporthe poae</name>
    <dbReference type="NCBI Taxonomy" id="644358"/>
    <lineage>
        <taxon>Eukaryota</taxon>
        <taxon>Fungi</taxon>
        <taxon>Dikarya</taxon>
        <taxon>Ascomycota</taxon>
        <taxon>Pezizomycotina</taxon>
        <taxon>Sordariomycetes</taxon>
        <taxon>Sordariomycetidae</taxon>
        <taxon>Magnaporthales</taxon>
        <taxon>Magnaporthaceae</taxon>
        <taxon>Magnaporthiopsis</taxon>
    </lineage>
</organism>
<dbReference type="VEuPathDB" id="FungiDB:MAPG_04388"/>
<dbReference type="AlphaFoldDB" id="A0A0C4DWK7"/>
<evidence type="ECO:0000313" key="10">
    <source>
        <dbReference type="EnsemblFungi" id="MAPG_04388T0"/>
    </source>
</evidence>
<feature type="compositionally biased region" description="Gly residues" evidence="6">
    <location>
        <begin position="509"/>
        <end position="525"/>
    </location>
</feature>
<feature type="transmembrane region" description="Helical" evidence="7">
    <location>
        <begin position="15"/>
        <end position="37"/>
    </location>
</feature>
<evidence type="ECO:0000313" key="11">
    <source>
        <dbReference type="Proteomes" id="UP000011715"/>
    </source>
</evidence>
<keyword evidence="4 7" id="KW-0472">Membrane</keyword>
<feature type="transmembrane region" description="Helical" evidence="7">
    <location>
        <begin position="128"/>
        <end position="148"/>
    </location>
</feature>
<accession>A0A0C4DWK7</accession>
<evidence type="ECO:0000259" key="8">
    <source>
        <dbReference type="Pfam" id="PF20684"/>
    </source>
</evidence>
<keyword evidence="2 7" id="KW-0812">Transmembrane</keyword>
<dbReference type="InterPro" id="IPR052337">
    <property type="entry name" value="SAT4-like"/>
</dbReference>
<gene>
    <name evidence="9" type="ORF">MAPG_04388</name>
</gene>
<dbReference type="STRING" id="644358.A0A0C4DWK7"/>
<proteinExistence type="inferred from homology"/>
<keyword evidence="11" id="KW-1185">Reference proteome</keyword>
<sequence length="540" mass="57638">MSSKPVNLAEYNGSALTITTATFLGLSYFSVILRVYVRVWLTKSFLADDWLMLVAQANFTVSCTFILVGVHFGLGRHNKSLPQREEIQALKWQALATATYVSNMLFIKLSIAIFLLRLSPEKKYRYALWISAAIVFVWSTALFIWNMFFQCTPIAAQWDYTLGGVCVPSDQVISAALALSAMTILSDFFYALLPVPIIWKVKMSIQAKITVMAILSLGIFASIATLVRLKFLADLNDTGDILYAGTDAMVWTLIEPGLAITATSLATIRPLLRKLKLPGFASTGNTDRNGPTGGGYYGPGRSGKSATNRSATMRSAAGGSRVMPGFGVTDVALEDLETGPDGGGGAGGGPAVLSPTSINGVLVTKTTIITSTSSTLASPPPPQQQQQEKQMLRMAEAAGGRGRETRSTSDSESTKGLTINPAASPVSENYPPVPALEDGGGHGALLQPPKDNSPRRFHLVRPDSMAQHQHQQQQQQWAGTGGSQPPQIPRIDVDFRHDSWSPPVVQVVGGAGRNGGGSGSGGGGYEASRKGSQFGVKRTR</sequence>
<dbReference type="OMA" id="LGRHNKS"/>
<feature type="domain" description="Rhodopsin" evidence="8">
    <location>
        <begin position="33"/>
        <end position="274"/>
    </location>
</feature>
<dbReference type="Proteomes" id="UP000011715">
    <property type="component" value="Unassembled WGS sequence"/>
</dbReference>
<feature type="transmembrane region" description="Helical" evidence="7">
    <location>
        <begin position="205"/>
        <end position="228"/>
    </location>
</feature>
<dbReference type="InterPro" id="IPR049326">
    <property type="entry name" value="Rhodopsin_dom_fungi"/>
</dbReference>
<reference evidence="11" key="2">
    <citation type="submission" date="2010-05" db="EMBL/GenBank/DDBJ databases">
        <title>The genome sequence of Magnaporthe poae strain ATCC 64411.</title>
        <authorList>
            <person name="Ma L.-J."/>
            <person name="Dead R."/>
            <person name="Young S."/>
            <person name="Zeng Q."/>
            <person name="Koehrsen M."/>
            <person name="Alvarado L."/>
            <person name="Berlin A."/>
            <person name="Chapman S.B."/>
            <person name="Chen Z."/>
            <person name="Freedman E."/>
            <person name="Gellesch M."/>
            <person name="Goldberg J."/>
            <person name="Griggs A."/>
            <person name="Gujja S."/>
            <person name="Heilman E.R."/>
            <person name="Heiman D."/>
            <person name="Hepburn T."/>
            <person name="Howarth C."/>
            <person name="Jen D."/>
            <person name="Larson L."/>
            <person name="Mehta T."/>
            <person name="Neiman D."/>
            <person name="Pearson M."/>
            <person name="Roberts A."/>
            <person name="Saif S."/>
            <person name="Shea T."/>
            <person name="Shenoy N."/>
            <person name="Sisk P."/>
            <person name="Stolte C."/>
            <person name="Sykes S."/>
            <person name="Walk T."/>
            <person name="White J."/>
            <person name="Yandava C."/>
            <person name="Haas B."/>
            <person name="Nusbaum C."/>
            <person name="Birren B."/>
        </authorList>
    </citation>
    <scope>NUCLEOTIDE SEQUENCE [LARGE SCALE GENOMIC DNA]</scope>
    <source>
        <strain evidence="11">ATCC 64411 / 73-15</strain>
    </source>
</reference>
<evidence type="ECO:0000313" key="9">
    <source>
        <dbReference type="EMBL" id="KLU85360.1"/>
    </source>
</evidence>
<feature type="transmembrane region" description="Helical" evidence="7">
    <location>
        <begin position="172"/>
        <end position="193"/>
    </location>
</feature>
<feature type="region of interest" description="Disordered" evidence="6">
    <location>
        <begin position="372"/>
        <end position="540"/>
    </location>
</feature>
<dbReference type="EMBL" id="ADBL01001040">
    <property type="status" value="NOT_ANNOTATED_CDS"/>
    <property type="molecule type" value="Genomic_DNA"/>
</dbReference>
<reference evidence="10" key="5">
    <citation type="submission" date="2015-06" db="UniProtKB">
        <authorList>
            <consortium name="EnsemblFungi"/>
        </authorList>
    </citation>
    <scope>IDENTIFICATION</scope>
    <source>
        <strain evidence="10">ATCC 64411</strain>
    </source>
</reference>
<evidence type="ECO:0000256" key="1">
    <source>
        <dbReference type="ARBA" id="ARBA00004141"/>
    </source>
</evidence>
<dbReference type="OrthoDB" id="4682787at2759"/>
<feature type="region of interest" description="Disordered" evidence="6">
    <location>
        <begin position="283"/>
        <end position="320"/>
    </location>
</feature>
<evidence type="ECO:0000256" key="4">
    <source>
        <dbReference type="ARBA" id="ARBA00023136"/>
    </source>
</evidence>
<feature type="compositionally biased region" description="Polar residues" evidence="6">
    <location>
        <begin position="304"/>
        <end position="313"/>
    </location>
</feature>
<comment type="similarity">
    <text evidence="5">Belongs to the SAT4 family.</text>
</comment>
<dbReference type="EnsemblFungi" id="MAPG_04388T0">
    <property type="protein sequence ID" value="MAPG_04388T0"/>
    <property type="gene ID" value="MAPG_04388"/>
</dbReference>
<dbReference type="GO" id="GO:0016020">
    <property type="term" value="C:membrane"/>
    <property type="evidence" value="ECO:0007669"/>
    <property type="project" value="UniProtKB-SubCell"/>
</dbReference>
<feature type="transmembrane region" description="Helical" evidence="7">
    <location>
        <begin position="49"/>
        <end position="74"/>
    </location>
</feature>
<evidence type="ECO:0000256" key="6">
    <source>
        <dbReference type="SAM" id="MobiDB-lite"/>
    </source>
</evidence>
<evidence type="ECO:0000256" key="5">
    <source>
        <dbReference type="ARBA" id="ARBA00038359"/>
    </source>
</evidence>
<reference evidence="9" key="1">
    <citation type="submission" date="2010-05" db="EMBL/GenBank/DDBJ databases">
        <title>The Genome Sequence of Magnaporthe poae strain ATCC 64411.</title>
        <authorList>
            <consortium name="The Broad Institute Genome Sequencing Platform"/>
            <consortium name="Broad Institute Genome Sequencing Center for Infectious Disease"/>
            <person name="Ma L.-J."/>
            <person name="Dead R."/>
            <person name="Young S."/>
            <person name="Zeng Q."/>
            <person name="Koehrsen M."/>
            <person name="Alvarado L."/>
            <person name="Berlin A."/>
            <person name="Chapman S.B."/>
            <person name="Chen Z."/>
            <person name="Freedman E."/>
            <person name="Gellesch M."/>
            <person name="Goldberg J."/>
            <person name="Griggs A."/>
            <person name="Gujja S."/>
            <person name="Heilman E.R."/>
            <person name="Heiman D."/>
            <person name="Hepburn T."/>
            <person name="Howarth C."/>
            <person name="Jen D."/>
            <person name="Larson L."/>
            <person name="Mehta T."/>
            <person name="Neiman D."/>
            <person name="Pearson M."/>
            <person name="Roberts A."/>
            <person name="Saif S."/>
            <person name="Shea T."/>
            <person name="Shenoy N."/>
            <person name="Sisk P."/>
            <person name="Stolte C."/>
            <person name="Sykes S."/>
            <person name="Walk T."/>
            <person name="White J."/>
            <person name="Yandava C."/>
            <person name="Haas B."/>
            <person name="Nusbaum C."/>
            <person name="Birren B."/>
        </authorList>
    </citation>
    <scope>NUCLEOTIDE SEQUENCE</scope>
    <source>
        <strain evidence="9">ATCC 64411</strain>
    </source>
</reference>
<protein>
    <recommendedName>
        <fullName evidence="8">Rhodopsin domain-containing protein</fullName>
    </recommendedName>
</protein>
<reference evidence="10" key="4">
    <citation type="journal article" date="2015" name="G3 (Bethesda)">
        <title>Genome sequences of three phytopathogenic species of the Magnaporthaceae family of fungi.</title>
        <authorList>
            <person name="Okagaki L.H."/>
            <person name="Nunes C.C."/>
            <person name="Sailsbery J."/>
            <person name="Clay B."/>
            <person name="Brown D."/>
            <person name="John T."/>
            <person name="Oh Y."/>
            <person name="Young N."/>
            <person name="Fitzgerald M."/>
            <person name="Haas B.J."/>
            <person name="Zeng Q."/>
            <person name="Young S."/>
            <person name="Adiconis X."/>
            <person name="Fan L."/>
            <person name="Levin J.Z."/>
            <person name="Mitchell T.K."/>
            <person name="Okubara P.A."/>
            <person name="Farman M.L."/>
            <person name="Kohn L.M."/>
            <person name="Birren B."/>
            <person name="Ma L.-J."/>
            <person name="Dean R.A."/>
        </authorList>
    </citation>
    <scope>NUCLEOTIDE SEQUENCE</scope>
    <source>
        <strain evidence="10">ATCC 64411 / 73-15</strain>
    </source>
</reference>
<feature type="compositionally biased region" description="Gly residues" evidence="6">
    <location>
        <begin position="291"/>
        <end position="301"/>
    </location>
</feature>
<reference evidence="9" key="3">
    <citation type="submission" date="2011-03" db="EMBL/GenBank/DDBJ databases">
        <title>Annotation of Magnaporthe poae ATCC 64411.</title>
        <authorList>
            <person name="Ma L.-J."/>
            <person name="Dead R."/>
            <person name="Young S.K."/>
            <person name="Zeng Q."/>
            <person name="Gargeya S."/>
            <person name="Fitzgerald M."/>
            <person name="Haas B."/>
            <person name="Abouelleil A."/>
            <person name="Alvarado L."/>
            <person name="Arachchi H.M."/>
            <person name="Berlin A."/>
            <person name="Brown A."/>
            <person name="Chapman S.B."/>
            <person name="Chen Z."/>
            <person name="Dunbar C."/>
            <person name="Freedman E."/>
            <person name="Gearin G."/>
            <person name="Gellesch M."/>
            <person name="Goldberg J."/>
            <person name="Griggs A."/>
            <person name="Gujja S."/>
            <person name="Heiman D."/>
            <person name="Howarth C."/>
            <person name="Larson L."/>
            <person name="Lui A."/>
            <person name="MacDonald P.J.P."/>
            <person name="Mehta T."/>
            <person name="Montmayeur A."/>
            <person name="Murphy C."/>
            <person name="Neiman D."/>
            <person name="Pearson M."/>
            <person name="Priest M."/>
            <person name="Roberts A."/>
            <person name="Saif S."/>
            <person name="Shea T."/>
            <person name="Shenoy N."/>
            <person name="Sisk P."/>
            <person name="Stolte C."/>
            <person name="Sykes S."/>
            <person name="Yandava C."/>
            <person name="Wortman J."/>
            <person name="Nusbaum C."/>
            <person name="Birren B."/>
        </authorList>
    </citation>
    <scope>NUCLEOTIDE SEQUENCE</scope>
    <source>
        <strain evidence="9">ATCC 64411</strain>
    </source>
</reference>
<feature type="transmembrane region" description="Helical" evidence="7">
    <location>
        <begin position="94"/>
        <end position="116"/>
    </location>
</feature>
<keyword evidence="3 7" id="KW-1133">Transmembrane helix</keyword>
<evidence type="ECO:0000256" key="7">
    <source>
        <dbReference type="SAM" id="Phobius"/>
    </source>
</evidence>